<dbReference type="PANTHER" id="PTHR43304">
    <property type="entry name" value="PHYTOCHROME-LIKE PROTEIN CPH1"/>
    <property type="match status" value="1"/>
</dbReference>
<evidence type="ECO:0000259" key="6">
    <source>
        <dbReference type="PROSITE" id="PS50112"/>
    </source>
</evidence>
<reference evidence="9" key="1">
    <citation type="submission" date="2016-11" db="EMBL/GenBank/DDBJ databases">
        <authorList>
            <person name="Varghese N."/>
            <person name="Submissions S."/>
        </authorList>
    </citation>
    <scope>NUCLEOTIDE SEQUENCE [LARGE SCALE GENOMIC DNA]</scope>
    <source>
        <strain evidence="9">DSM 22363</strain>
    </source>
</reference>
<dbReference type="NCBIfam" id="TIGR00229">
    <property type="entry name" value="sensory_box"/>
    <property type="match status" value="2"/>
</dbReference>
<dbReference type="EC" id="2.7.13.3" evidence="2"/>
<dbReference type="InterPro" id="IPR013656">
    <property type="entry name" value="PAS_4"/>
</dbReference>
<evidence type="ECO:0000256" key="1">
    <source>
        <dbReference type="ARBA" id="ARBA00000085"/>
    </source>
</evidence>
<organism evidence="8 9">
    <name type="scientific">Parasphingorhabdus marina DSM 22363</name>
    <dbReference type="NCBI Taxonomy" id="1123272"/>
    <lineage>
        <taxon>Bacteria</taxon>
        <taxon>Pseudomonadati</taxon>
        <taxon>Pseudomonadota</taxon>
        <taxon>Alphaproteobacteria</taxon>
        <taxon>Sphingomonadales</taxon>
        <taxon>Sphingomonadaceae</taxon>
        <taxon>Parasphingorhabdus</taxon>
    </lineage>
</organism>
<dbReference type="PROSITE" id="PS50113">
    <property type="entry name" value="PAC"/>
    <property type="match status" value="1"/>
</dbReference>
<evidence type="ECO:0000313" key="9">
    <source>
        <dbReference type="Proteomes" id="UP000185192"/>
    </source>
</evidence>
<dbReference type="Pfam" id="PF08448">
    <property type="entry name" value="PAS_4"/>
    <property type="match status" value="2"/>
</dbReference>
<comment type="catalytic activity">
    <reaction evidence="1">
        <text>ATP + protein L-histidine = ADP + protein N-phospho-L-histidine.</text>
        <dbReference type="EC" id="2.7.13.3"/>
    </reaction>
</comment>
<dbReference type="InterPro" id="IPR000014">
    <property type="entry name" value="PAS"/>
</dbReference>
<feature type="domain" description="PAS" evidence="6">
    <location>
        <begin position="147"/>
        <end position="192"/>
    </location>
</feature>
<dbReference type="InterPro" id="IPR035965">
    <property type="entry name" value="PAS-like_dom_sf"/>
</dbReference>
<dbReference type="PANTHER" id="PTHR43304:SF1">
    <property type="entry name" value="PAC DOMAIN-CONTAINING PROTEIN"/>
    <property type="match status" value="1"/>
</dbReference>
<evidence type="ECO:0000256" key="2">
    <source>
        <dbReference type="ARBA" id="ARBA00012438"/>
    </source>
</evidence>
<keyword evidence="9" id="KW-1185">Reference proteome</keyword>
<keyword evidence="4" id="KW-0808">Transferase</keyword>
<dbReference type="FunFam" id="3.30.450.20:FF:000099">
    <property type="entry name" value="Sensory box sensor histidine kinase"/>
    <property type="match status" value="1"/>
</dbReference>
<sequence>MATESGTGRTGERERAHPWYGGVEFRTLAESIPAMVFVSDGNGANIYSNVQVQRFTGMSMEALLGEGWLDAVHPDEQNMARKIWSSSLSTGEGMDTKCRVRRFDGKYRWHLVRSEPVLDAQGHVVRWIGSATDIQDLIAHISIKSQSEAILKALQSSADLVVYAKDAEGRFIYTNAAGLSVIGRRAEEVTGKMVDDLTAETAEGAAIAEHDQQVLAVRRPMTFRESWTLPGADTRYFQSTKVPLPLPDGSVGIAALSVDITVAENQQRQHAETADHLRQRIDSLPHITWVADDEGKLIEVNQAWYDHAGLTPAVGMEYADVIAEESMAAFLDQWSFCLEHGEILDMTVTIRDAIAQKTGERRVLALPVERNISGEMRRFWYGSFS</sequence>
<dbReference type="EMBL" id="FSQW01000002">
    <property type="protein sequence ID" value="SIN83424.1"/>
    <property type="molecule type" value="Genomic_DNA"/>
</dbReference>
<gene>
    <name evidence="8" type="ORF">SAMN02745824_1967</name>
</gene>
<name>A0A1N6EK87_9SPHN</name>
<dbReference type="InterPro" id="IPR000700">
    <property type="entry name" value="PAS-assoc_C"/>
</dbReference>
<dbReference type="SUPFAM" id="SSF55785">
    <property type="entry name" value="PYP-like sensor domain (PAS domain)"/>
    <property type="match status" value="3"/>
</dbReference>
<dbReference type="GO" id="GO:0004673">
    <property type="term" value="F:protein histidine kinase activity"/>
    <property type="evidence" value="ECO:0007669"/>
    <property type="project" value="UniProtKB-EC"/>
</dbReference>
<dbReference type="InterPro" id="IPR001610">
    <property type="entry name" value="PAC"/>
</dbReference>
<accession>A0A1N6EK87</accession>
<dbReference type="Pfam" id="PF08447">
    <property type="entry name" value="PAS_3"/>
    <property type="match status" value="1"/>
</dbReference>
<dbReference type="OrthoDB" id="9760752at2"/>
<evidence type="ECO:0000256" key="3">
    <source>
        <dbReference type="ARBA" id="ARBA00022553"/>
    </source>
</evidence>
<dbReference type="InterPro" id="IPR052162">
    <property type="entry name" value="Sensor_kinase/Photoreceptor"/>
</dbReference>
<proteinExistence type="predicted"/>
<keyword evidence="5" id="KW-0418">Kinase</keyword>
<dbReference type="SMART" id="SM00091">
    <property type="entry name" value="PAS"/>
    <property type="match status" value="3"/>
</dbReference>
<dbReference type="InterPro" id="IPR013655">
    <property type="entry name" value="PAS_fold_3"/>
</dbReference>
<dbReference type="SMART" id="SM00086">
    <property type="entry name" value="PAC"/>
    <property type="match status" value="1"/>
</dbReference>
<evidence type="ECO:0000256" key="5">
    <source>
        <dbReference type="ARBA" id="ARBA00022777"/>
    </source>
</evidence>
<dbReference type="AlphaFoldDB" id="A0A1N6EK87"/>
<dbReference type="RefSeq" id="WP_074205073.1">
    <property type="nucleotide sequence ID" value="NZ_FSQW01000002.1"/>
</dbReference>
<feature type="domain" description="PAC" evidence="7">
    <location>
        <begin position="94"/>
        <end position="146"/>
    </location>
</feature>
<dbReference type="STRING" id="1123272.SAMN02745824_1967"/>
<dbReference type="PROSITE" id="PS50112">
    <property type="entry name" value="PAS"/>
    <property type="match status" value="2"/>
</dbReference>
<evidence type="ECO:0000313" key="8">
    <source>
        <dbReference type="EMBL" id="SIN83424.1"/>
    </source>
</evidence>
<dbReference type="Gene3D" id="3.30.450.20">
    <property type="entry name" value="PAS domain"/>
    <property type="match status" value="3"/>
</dbReference>
<feature type="domain" description="PAS" evidence="6">
    <location>
        <begin position="24"/>
        <end position="91"/>
    </location>
</feature>
<evidence type="ECO:0000256" key="4">
    <source>
        <dbReference type="ARBA" id="ARBA00022679"/>
    </source>
</evidence>
<keyword evidence="3" id="KW-0597">Phosphoprotein</keyword>
<protein>
    <recommendedName>
        <fullName evidence="2">histidine kinase</fullName>
        <ecNumber evidence="2">2.7.13.3</ecNumber>
    </recommendedName>
</protein>
<dbReference type="Proteomes" id="UP000185192">
    <property type="component" value="Unassembled WGS sequence"/>
</dbReference>
<evidence type="ECO:0000259" key="7">
    <source>
        <dbReference type="PROSITE" id="PS50113"/>
    </source>
</evidence>
<dbReference type="CDD" id="cd00130">
    <property type="entry name" value="PAS"/>
    <property type="match status" value="3"/>
</dbReference>